<feature type="transmembrane region" description="Helical" evidence="6">
    <location>
        <begin position="388"/>
        <end position="405"/>
    </location>
</feature>
<feature type="transmembrane region" description="Helical" evidence="6">
    <location>
        <begin position="504"/>
        <end position="527"/>
    </location>
</feature>
<dbReference type="Pfam" id="PF07690">
    <property type="entry name" value="MFS_1"/>
    <property type="match status" value="1"/>
</dbReference>
<evidence type="ECO:0000256" key="2">
    <source>
        <dbReference type="ARBA" id="ARBA00022448"/>
    </source>
</evidence>
<evidence type="ECO:0000256" key="4">
    <source>
        <dbReference type="ARBA" id="ARBA00022989"/>
    </source>
</evidence>
<keyword evidence="4 6" id="KW-1133">Transmembrane helix</keyword>
<feature type="transmembrane region" description="Helical" evidence="6">
    <location>
        <begin position="471"/>
        <end position="492"/>
    </location>
</feature>
<dbReference type="PANTHER" id="PTHR43791:SF85">
    <property type="entry name" value="TRANSPORTER, PUTATIVE (AFU_ORTHOLOGUE AFUA_6G00710)-RELATED"/>
    <property type="match status" value="1"/>
</dbReference>
<evidence type="ECO:0000313" key="9">
    <source>
        <dbReference type="EMBL" id="KAA1124049.1"/>
    </source>
</evidence>
<feature type="transmembrane region" description="Helical" evidence="6">
    <location>
        <begin position="412"/>
        <end position="431"/>
    </location>
</feature>
<comment type="caution">
    <text evidence="9">The sequence shown here is derived from an EMBL/GenBank/DDBJ whole genome shotgun (WGS) entry which is preliminary data.</text>
</comment>
<name>A0A5B0RF26_PUCGR</name>
<reference evidence="10 11" key="1">
    <citation type="submission" date="2019-05" db="EMBL/GenBank/DDBJ databases">
        <title>Emergence of the Ug99 lineage of the wheat stem rust pathogen through somatic hybridization.</title>
        <authorList>
            <person name="Li F."/>
            <person name="Upadhyaya N.M."/>
            <person name="Sperschneider J."/>
            <person name="Matny O."/>
            <person name="Nguyen-Phuc H."/>
            <person name="Mago R."/>
            <person name="Raley C."/>
            <person name="Miller M.E."/>
            <person name="Silverstein K.A.T."/>
            <person name="Henningsen E."/>
            <person name="Hirsch C.D."/>
            <person name="Visser B."/>
            <person name="Pretorius Z.A."/>
            <person name="Steffenson B.J."/>
            <person name="Schwessinger B."/>
            <person name="Dodds P.N."/>
            <person name="Figueroa M."/>
        </authorList>
    </citation>
    <scope>NUCLEOTIDE SEQUENCE [LARGE SCALE GENOMIC DNA]</scope>
    <source>
        <strain evidence="8">21-0</strain>
        <strain evidence="9 11">Ug99</strain>
    </source>
</reference>
<feature type="transmembrane region" description="Helical" evidence="6">
    <location>
        <begin position="238"/>
        <end position="258"/>
    </location>
</feature>
<dbReference type="Proteomes" id="UP000325313">
    <property type="component" value="Unassembled WGS sequence"/>
</dbReference>
<feature type="transmembrane region" description="Helical" evidence="6">
    <location>
        <begin position="149"/>
        <end position="170"/>
    </location>
</feature>
<keyword evidence="10" id="KW-1185">Reference proteome</keyword>
<feature type="transmembrane region" description="Helical" evidence="6">
    <location>
        <begin position="437"/>
        <end position="459"/>
    </location>
</feature>
<evidence type="ECO:0000259" key="7">
    <source>
        <dbReference type="PROSITE" id="PS50850"/>
    </source>
</evidence>
<dbReference type="GO" id="GO:0022857">
    <property type="term" value="F:transmembrane transporter activity"/>
    <property type="evidence" value="ECO:0007669"/>
    <property type="project" value="InterPro"/>
</dbReference>
<dbReference type="OrthoDB" id="2504604at2759"/>
<evidence type="ECO:0000313" key="10">
    <source>
        <dbReference type="Proteomes" id="UP000324748"/>
    </source>
</evidence>
<feature type="transmembrane region" description="Helical" evidence="6">
    <location>
        <begin position="348"/>
        <end position="368"/>
    </location>
</feature>
<evidence type="ECO:0000313" key="11">
    <source>
        <dbReference type="Proteomes" id="UP000325313"/>
    </source>
</evidence>
<proteinExistence type="predicted"/>
<feature type="transmembrane region" description="Helical" evidence="6">
    <location>
        <begin position="111"/>
        <end position="129"/>
    </location>
</feature>
<evidence type="ECO:0000256" key="5">
    <source>
        <dbReference type="ARBA" id="ARBA00023136"/>
    </source>
</evidence>
<evidence type="ECO:0000256" key="3">
    <source>
        <dbReference type="ARBA" id="ARBA00022692"/>
    </source>
</evidence>
<dbReference type="PROSITE" id="PS50850">
    <property type="entry name" value="MFS"/>
    <property type="match status" value="1"/>
</dbReference>
<evidence type="ECO:0000256" key="6">
    <source>
        <dbReference type="SAM" id="Phobius"/>
    </source>
</evidence>
<protein>
    <recommendedName>
        <fullName evidence="7">Major facilitator superfamily (MFS) profile domain-containing protein</fullName>
    </recommendedName>
</protein>
<dbReference type="AlphaFoldDB" id="A0A5B0RF26"/>
<dbReference type="SUPFAM" id="SSF103473">
    <property type="entry name" value="MFS general substrate transporter"/>
    <property type="match status" value="1"/>
</dbReference>
<gene>
    <name evidence="8" type="ORF">PGT21_022916</name>
    <name evidence="9" type="ORF">PGTUg99_023768</name>
</gene>
<dbReference type="InterPro" id="IPR011701">
    <property type="entry name" value="MFS"/>
</dbReference>
<dbReference type="InterPro" id="IPR020846">
    <property type="entry name" value="MFS_dom"/>
</dbReference>
<keyword evidence="3 6" id="KW-0812">Transmembrane</keyword>
<feature type="domain" description="Major facilitator superfamily (MFS) profile" evidence="7">
    <location>
        <begin position="111"/>
        <end position="532"/>
    </location>
</feature>
<sequence>MRSVAAYIQGLVESKVGRKQGSTKIKAGIAASTAHPVDPAAMKSRGPDLPLPFGDFFVREHRSQVGSCKLFADRPSKYTSYSLSEGFQRESEKIYLANLLRSAGWKLDTRLVPLLALFYFVSEMARLSLHNIRSIGLQTDLRTDDSQFTLSLIVTLIPIIIVEIPSNFIMRRIGAKLFFPLILTLSGLTLFFHGFVSNYAGLLAARFFAGLVNGGLFPGLLLYLSSFYTRAELQWRMGLFYSSGCLAAGVSGSLAYAFARLDGALGLPGWAWVFLIEGGLTIVAGTVGFLWFPSSPEDAHFLTADEKRAVSERLEKDRSPITEGGLLDAKPFRSSGFQICQALRSPHVALCCLAFFFAGTNLASIIHFQSSILNSLGHGPSVAQTLSIPPYTLGVVTVLLTSYLSDRHRSRAMASVVSGGLSAVGYSILYVSEEGSLKYGALFLIVMGAYATIPCLAAWMSNNSEPYARKATSLALGPIAANLGALISSLLFPNTDQPNFSIAVMVNIVFAMLIIVSCLGNLGYLTYVEAVKIHRRDEVLQHYALNDQAVDPSVQELLYLNGWEYLGDRHPDFKYSF</sequence>
<feature type="transmembrane region" description="Helical" evidence="6">
    <location>
        <begin position="202"/>
        <end position="226"/>
    </location>
</feature>
<feature type="transmembrane region" description="Helical" evidence="6">
    <location>
        <begin position="177"/>
        <end position="196"/>
    </location>
</feature>
<dbReference type="EMBL" id="VSWC01000119">
    <property type="protein sequence ID" value="KAA1083019.1"/>
    <property type="molecule type" value="Genomic_DNA"/>
</dbReference>
<dbReference type="Gene3D" id="1.20.1250.20">
    <property type="entry name" value="MFS general substrate transporter like domains"/>
    <property type="match status" value="2"/>
</dbReference>
<accession>A0A5B0RF26</accession>
<evidence type="ECO:0000313" key="8">
    <source>
        <dbReference type="EMBL" id="KAA1083019.1"/>
    </source>
</evidence>
<comment type="subcellular location">
    <subcellularLocation>
        <location evidence="1">Membrane</location>
        <topology evidence="1">Multi-pass membrane protein</topology>
    </subcellularLocation>
</comment>
<evidence type="ECO:0000256" key="1">
    <source>
        <dbReference type="ARBA" id="ARBA00004141"/>
    </source>
</evidence>
<dbReference type="InterPro" id="IPR036259">
    <property type="entry name" value="MFS_trans_sf"/>
</dbReference>
<dbReference type="GO" id="GO:0016020">
    <property type="term" value="C:membrane"/>
    <property type="evidence" value="ECO:0007669"/>
    <property type="project" value="UniProtKB-SubCell"/>
</dbReference>
<keyword evidence="2" id="KW-0813">Transport</keyword>
<feature type="transmembrane region" description="Helical" evidence="6">
    <location>
        <begin position="270"/>
        <end position="292"/>
    </location>
</feature>
<keyword evidence="5 6" id="KW-0472">Membrane</keyword>
<dbReference type="EMBL" id="VDEP01000205">
    <property type="protein sequence ID" value="KAA1124049.1"/>
    <property type="molecule type" value="Genomic_DNA"/>
</dbReference>
<organism evidence="9 11">
    <name type="scientific">Puccinia graminis f. sp. tritici</name>
    <dbReference type="NCBI Taxonomy" id="56615"/>
    <lineage>
        <taxon>Eukaryota</taxon>
        <taxon>Fungi</taxon>
        <taxon>Dikarya</taxon>
        <taxon>Basidiomycota</taxon>
        <taxon>Pucciniomycotina</taxon>
        <taxon>Pucciniomycetes</taxon>
        <taxon>Pucciniales</taxon>
        <taxon>Pucciniaceae</taxon>
        <taxon>Puccinia</taxon>
    </lineage>
</organism>
<dbReference type="Proteomes" id="UP000324748">
    <property type="component" value="Unassembled WGS sequence"/>
</dbReference>
<dbReference type="FunFam" id="1.20.1250.20:FF:001503">
    <property type="entry name" value="Uncharacterized protein"/>
    <property type="match status" value="1"/>
</dbReference>
<dbReference type="PANTHER" id="PTHR43791">
    <property type="entry name" value="PERMEASE-RELATED"/>
    <property type="match status" value="1"/>
</dbReference>